<dbReference type="InterPro" id="IPR015421">
    <property type="entry name" value="PyrdxlP-dep_Trfase_major"/>
</dbReference>
<dbReference type="InterPro" id="IPR015422">
    <property type="entry name" value="PyrdxlP-dep_Trfase_small"/>
</dbReference>
<comment type="cofactor">
    <cofactor evidence="1 11">
        <name>pyridoxal 5'-phosphate</name>
        <dbReference type="ChEBI" id="CHEBI:597326"/>
    </cofactor>
</comment>
<dbReference type="GO" id="GO:0030170">
    <property type="term" value="F:pyridoxal phosphate binding"/>
    <property type="evidence" value="ECO:0007669"/>
    <property type="project" value="InterPro"/>
</dbReference>
<evidence type="ECO:0000256" key="8">
    <source>
        <dbReference type="ARBA" id="ARBA00022898"/>
    </source>
</evidence>
<proteinExistence type="inferred from homology"/>
<evidence type="ECO:0000256" key="4">
    <source>
        <dbReference type="ARBA" id="ARBA00011738"/>
    </source>
</evidence>
<evidence type="ECO:0000256" key="3">
    <source>
        <dbReference type="ARBA" id="ARBA00007970"/>
    </source>
</evidence>
<evidence type="ECO:0000256" key="2">
    <source>
        <dbReference type="ARBA" id="ARBA00005011"/>
    </source>
</evidence>
<dbReference type="PANTHER" id="PTHR42885">
    <property type="entry name" value="HISTIDINOL-PHOSPHATE AMINOTRANSFERASE-RELATED"/>
    <property type="match status" value="1"/>
</dbReference>
<evidence type="ECO:0000256" key="11">
    <source>
        <dbReference type="HAMAP-Rule" id="MF_01023"/>
    </source>
</evidence>
<dbReference type="SUPFAM" id="SSF53383">
    <property type="entry name" value="PLP-dependent transferases"/>
    <property type="match status" value="1"/>
</dbReference>
<evidence type="ECO:0000313" key="14">
    <source>
        <dbReference type="Proteomes" id="UP000321764"/>
    </source>
</evidence>
<reference evidence="13 14" key="1">
    <citation type="submission" date="2019-07" db="EMBL/GenBank/DDBJ databases">
        <title>Reinekea sp. strain SSH23 genome sequencing and assembly.</title>
        <authorList>
            <person name="Kim I."/>
        </authorList>
    </citation>
    <scope>NUCLEOTIDE SEQUENCE [LARGE SCALE GENOMIC DNA]</scope>
    <source>
        <strain evidence="13 14">SSH23</strain>
    </source>
</reference>
<dbReference type="NCBIfam" id="TIGR01141">
    <property type="entry name" value="hisC"/>
    <property type="match status" value="1"/>
</dbReference>
<comment type="similarity">
    <text evidence="3 11">Belongs to the class-II pyridoxal-phosphate-dependent aminotransferase family. Histidinol-phosphate aminotransferase subfamily.</text>
</comment>
<evidence type="ECO:0000256" key="6">
    <source>
        <dbReference type="ARBA" id="ARBA00022605"/>
    </source>
</evidence>
<accession>A0A5C8Z4I7</accession>
<dbReference type="GO" id="GO:0004400">
    <property type="term" value="F:histidinol-phosphate transaminase activity"/>
    <property type="evidence" value="ECO:0007669"/>
    <property type="project" value="UniProtKB-UniRule"/>
</dbReference>
<feature type="domain" description="Aminotransferase class I/classII large" evidence="12">
    <location>
        <begin position="37"/>
        <end position="359"/>
    </location>
</feature>
<comment type="pathway">
    <text evidence="2 11">Amino-acid biosynthesis; L-histidine biosynthesis; L-histidine from 5-phospho-alpha-D-ribose 1-diphosphate: step 7/9.</text>
</comment>
<dbReference type="EC" id="2.6.1.9" evidence="11"/>
<name>A0A5C8Z4I7_9GAMM</name>
<dbReference type="AlphaFoldDB" id="A0A5C8Z4I7"/>
<dbReference type="InterPro" id="IPR015424">
    <property type="entry name" value="PyrdxlP-dep_Trfase"/>
</dbReference>
<dbReference type="UniPathway" id="UPA00031">
    <property type="reaction ID" value="UER00012"/>
</dbReference>
<sequence>MTDFRDQIETAVNRWVKPEVRKLKAYHVPDAEGYVKLDAMENPFVWPDAIQQEWLKELASAEINRYPDADSKALKQGIAEVMSVPEGIEMILGNGSDELIQLIAMAVNGANRKIMAPEPSFVMYQMVAKYIDMDYVGIPLNDDFGIDLEATLRQIEIEDPAVIFLAQPNNPTGNLWGDEKLRCILEAANGLVVIDEAYTAFTEADYLSWLESYPNLLIMRTFSKIGLAGLRLGVLFGHSSWIAEINKLRLPYNINVLTQKSALFALQHYQVLINQTQELISQRQRLFKLLDDIDGLKSYPSQANFILVRAAQGQGAVIHAALKERNILVKNLHGAHPSLSDCLRITVSNSAENDLLIAALRDICSAS</sequence>
<keyword evidence="7 11" id="KW-0808">Transferase</keyword>
<feature type="modified residue" description="N6-(pyridoxal phosphate)lysine" evidence="11">
    <location>
        <position position="224"/>
    </location>
</feature>
<dbReference type="Pfam" id="PF00155">
    <property type="entry name" value="Aminotran_1_2"/>
    <property type="match status" value="1"/>
</dbReference>
<dbReference type="InterPro" id="IPR004839">
    <property type="entry name" value="Aminotransferase_I/II_large"/>
</dbReference>
<gene>
    <name evidence="11" type="primary">hisC</name>
    <name evidence="13" type="ORF">FME95_12270</name>
</gene>
<evidence type="ECO:0000259" key="12">
    <source>
        <dbReference type="Pfam" id="PF00155"/>
    </source>
</evidence>
<dbReference type="Proteomes" id="UP000321764">
    <property type="component" value="Unassembled WGS sequence"/>
</dbReference>
<keyword evidence="8 11" id="KW-0663">Pyridoxal phosphate</keyword>
<dbReference type="Gene3D" id="3.90.1150.10">
    <property type="entry name" value="Aspartate Aminotransferase, domain 1"/>
    <property type="match status" value="1"/>
</dbReference>
<keyword evidence="14" id="KW-1185">Reference proteome</keyword>
<dbReference type="Gene3D" id="3.40.640.10">
    <property type="entry name" value="Type I PLP-dependent aspartate aminotransferase-like (Major domain)"/>
    <property type="match status" value="1"/>
</dbReference>
<dbReference type="CDD" id="cd00609">
    <property type="entry name" value="AAT_like"/>
    <property type="match status" value="1"/>
</dbReference>
<comment type="subunit">
    <text evidence="4 11">Homodimer.</text>
</comment>
<dbReference type="RefSeq" id="WP_147714775.1">
    <property type="nucleotide sequence ID" value="NZ_VKAD01000002.1"/>
</dbReference>
<keyword evidence="5 11" id="KW-0032">Aminotransferase</keyword>
<evidence type="ECO:0000313" key="13">
    <source>
        <dbReference type="EMBL" id="TXR52179.1"/>
    </source>
</evidence>
<dbReference type="OrthoDB" id="9809616at2"/>
<evidence type="ECO:0000256" key="5">
    <source>
        <dbReference type="ARBA" id="ARBA00022576"/>
    </source>
</evidence>
<comment type="caution">
    <text evidence="13">The sequence shown here is derived from an EMBL/GenBank/DDBJ whole genome shotgun (WGS) entry which is preliminary data.</text>
</comment>
<keyword evidence="9 11" id="KW-0368">Histidine biosynthesis</keyword>
<organism evidence="13 14">
    <name type="scientific">Reinekea thalattae</name>
    <dbReference type="NCBI Taxonomy" id="2593301"/>
    <lineage>
        <taxon>Bacteria</taxon>
        <taxon>Pseudomonadati</taxon>
        <taxon>Pseudomonadota</taxon>
        <taxon>Gammaproteobacteria</taxon>
        <taxon>Oceanospirillales</taxon>
        <taxon>Saccharospirillaceae</taxon>
        <taxon>Reinekea</taxon>
    </lineage>
</organism>
<evidence type="ECO:0000256" key="1">
    <source>
        <dbReference type="ARBA" id="ARBA00001933"/>
    </source>
</evidence>
<keyword evidence="6 11" id="KW-0028">Amino-acid biosynthesis</keyword>
<protein>
    <recommendedName>
        <fullName evidence="11">Histidinol-phosphate aminotransferase</fullName>
        <ecNumber evidence="11">2.6.1.9</ecNumber>
    </recommendedName>
    <alternativeName>
        <fullName evidence="11">Imidazole acetol-phosphate transaminase</fullName>
    </alternativeName>
</protein>
<dbReference type="EMBL" id="VKAD01000002">
    <property type="protein sequence ID" value="TXR52179.1"/>
    <property type="molecule type" value="Genomic_DNA"/>
</dbReference>
<comment type="catalytic activity">
    <reaction evidence="10 11">
        <text>L-histidinol phosphate + 2-oxoglutarate = 3-(imidazol-4-yl)-2-oxopropyl phosphate + L-glutamate</text>
        <dbReference type="Rhea" id="RHEA:23744"/>
        <dbReference type="ChEBI" id="CHEBI:16810"/>
        <dbReference type="ChEBI" id="CHEBI:29985"/>
        <dbReference type="ChEBI" id="CHEBI:57766"/>
        <dbReference type="ChEBI" id="CHEBI:57980"/>
        <dbReference type="EC" id="2.6.1.9"/>
    </reaction>
</comment>
<dbReference type="InterPro" id="IPR005861">
    <property type="entry name" value="HisP_aminotrans"/>
</dbReference>
<dbReference type="GO" id="GO:0000105">
    <property type="term" value="P:L-histidine biosynthetic process"/>
    <property type="evidence" value="ECO:0007669"/>
    <property type="project" value="UniProtKB-UniRule"/>
</dbReference>
<dbReference type="HAMAP" id="MF_01023">
    <property type="entry name" value="HisC_aminotrans_2"/>
    <property type="match status" value="1"/>
</dbReference>
<dbReference type="PANTHER" id="PTHR42885:SF2">
    <property type="entry name" value="HISTIDINOL-PHOSPHATE AMINOTRANSFERASE"/>
    <property type="match status" value="1"/>
</dbReference>
<evidence type="ECO:0000256" key="7">
    <source>
        <dbReference type="ARBA" id="ARBA00022679"/>
    </source>
</evidence>
<evidence type="ECO:0000256" key="10">
    <source>
        <dbReference type="ARBA" id="ARBA00047481"/>
    </source>
</evidence>
<evidence type="ECO:0000256" key="9">
    <source>
        <dbReference type="ARBA" id="ARBA00023102"/>
    </source>
</evidence>